<gene>
    <name evidence="1" type="primary">mcr</name>
    <name evidence="1" type="ORF">GCM10011588_29300</name>
</gene>
<dbReference type="GO" id="GO:0003824">
    <property type="term" value="F:catalytic activity"/>
    <property type="evidence" value="ECO:0007669"/>
    <property type="project" value="InterPro"/>
</dbReference>
<organism evidence="1 2">
    <name type="scientific">Nocardia jinanensis</name>
    <dbReference type="NCBI Taxonomy" id="382504"/>
    <lineage>
        <taxon>Bacteria</taxon>
        <taxon>Bacillati</taxon>
        <taxon>Actinomycetota</taxon>
        <taxon>Actinomycetes</taxon>
        <taxon>Mycobacteriales</taxon>
        <taxon>Nocardiaceae</taxon>
        <taxon>Nocardia</taxon>
    </lineage>
</organism>
<dbReference type="InterPro" id="IPR044855">
    <property type="entry name" value="CoA-Trfase_III_dom3_sf"/>
</dbReference>
<evidence type="ECO:0000313" key="1">
    <source>
        <dbReference type="EMBL" id="GGL13023.1"/>
    </source>
</evidence>
<keyword evidence="2" id="KW-1185">Reference proteome</keyword>
<protein>
    <submittedName>
        <fullName evidence="1">Alpha-methylacyl-CoA racemase</fullName>
    </submittedName>
</protein>
<name>A0A917VTM6_9NOCA</name>
<dbReference type="InterPro" id="IPR050509">
    <property type="entry name" value="CoA-transferase_III"/>
</dbReference>
<dbReference type="EMBL" id="BMMH01000005">
    <property type="protein sequence ID" value="GGL13023.1"/>
    <property type="molecule type" value="Genomic_DNA"/>
</dbReference>
<dbReference type="Proteomes" id="UP000638263">
    <property type="component" value="Unassembled WGS sequence"/>
</dbReference>
<accession>A0A917VTM6</accession>
<dbReference type="InterPro" id="IPR023606">
    <property type="entry name" value="CoA-Trfase_III_dom_1_sf"/>
</dbReference>
<dbReference type="SUPFAM" id="SSF89796">
    <property type="entry name" value="CoA-transferase family III (CaiB/BaiF)"/>
    <property type="match status" value="1"/>
</dbReference>
<dbReference type="PANTHER" id="PTHR48228:SF5">
    <property type="entry name" value="ALPHA-METHYLACYL-COA RACEMASE"/>
    <property type="match status" value="1"/>
</dbReference>
<dbReference type="Pfam" id="PF02515">
    <property type="entry name" value="CoA_transf_3"/>
    <property type="match status" value="1"/>
</dbReference>
<evidence type="ECO:0000313" key="2">
    <source>
        <dbReference type="Proteomes" id="UP000638263"/>
    </source>
</evidence>
<reference evidence="1" key="1">
    <citation type="journal article" date="2014" name="Int. J. Syst. Evol. Microbiol.">
        <title>Complete genome sequence of Corynebacterium casei LMG S-19264T (=DSM 44701T), isolated from a smear-ripened cheese.</title>
        <authorList>
            <consortium name="US DOE Joint Genome Institute (JGI-PGF)"/>
            <person name="Walter F."/>
            <person name="Albersmeier A."/>
            <person name="Kalinowski J."/>
            <person name="Ruckert C."/>
        </authorList>
    </citation>
    <scope>NUCLEOTIDE SEQUENCE</scope>
    <source>
        <strain evidence="1">CGMCC 4.3508</strain>
    </source>
</reference>
<dbReference type="PANTHER" id="PTHR48228">
    <property type="entry name" value="SUCCINYL-COA--D-CITRAMALATE COA-TRANSFERASE"/>
    <property type="match status" value="1"/>
</dbReference>
<dbReference type="AlphaFoldDB" id="A0A917VTM6"/>
<dbReference type="Gene3D" id="3.30.1540.10">
    <property type="entry name" value="formyl-coa transferase, domain 3"/>
    <property type="match status" value="1"/>
</dbReference>
<reference evidence="1" key="2">
    <citation type="submission" date="2020-09" db="EMBL/GenBank/DDBJ databases">
        <authorList>
            <person name="Sun Q."/>
            <person name="Zhou Y."/>
        </authorList>
    </citation>
    <scope>NUCLEOTIDE SEQUENCE</scope>
    <source>
        <strain evidence="1">CGMCC 4.3508</strain>
    </source>
</reference>
<dbReference type="InterPro" id="IPR003673">
    <property type="entry name" value="CoA-Trfase_fam_III"/>
</dbReference>
<proteinExistence type="predicted"/>
<comment type="caution">
    <text evidence="1">The sequence shown here is derived from an EMBL/GenBank/DDBJ whole genome shotgun (WGS) entry which is preliminary data.</text>
</comment>
<dbReference type="Gene3D" id="3.40.50.10540">
    <property type="entry name" value="Crotonobetainyl-coa:carnitine coa-transferase, domain 1"/>
    <property type="match status" value="1"/>
</dbReference>
<sequence length="378" mass="40414">MKPLSDGSAAHIDESARRVRAPGPLAGLKVVELANIGPTAHAAMVLADLGADVVRFQRPGDTGTPPSMLRGRRLVSADLKDPATVTELRTVVRYADVLIEGFRPGVAERLGVGPDELLTYNPRLIYARLTGWGQDGPRSGAAGHDINFVAPTGILHSMGPADSRPTPPLNLVAGFAGGSMFAVTGILAALWERNFSGRGQVVDIAMAEGALVLAQQSWALRPSGYWSDLRGTNLVDGSCPFWDTYECADGRFMAVGAFEPQFYSRLLATLGIDETTAPAQDDRENWPALREMIAERFARHSRDHWASLFDAIDSCVTPVLDFAEATGDPQFRHRGAIVEIDGVPQPAAAPRFSRTPAATPRPPTAVEGVADLWGADGN</sequence>